<evidence type="ECO:0000256" key="9">
    <source>
        <dbReference type="ARBA" id="ARBA00022840"/>
    </source>
</evidence>
<comment type="caution">
    <text evidence="12">The sequence shown here is derived from an EMBL/GenBank/DDBJ whole genome shotgun (WGS) entry which is preliminary data.</text>
</comment>
<evidence type="ECO:0000256" key="3">
    <source>
        <dbReference type="ARBA" id="ARBA00012654"/>
    </source>
</evidence>
<dbReference type="Pfam" id="PF04313">
    <property type="entry name" value="HSDR_N"/>
    <property type="match status" value="1"/>
</dbReference>
<dbReference type="GO" id="GO:0009035">
    <property type="term" value="F:type I site-specific deoxyribonuclease activity"/>
    <property type="evidence" value="ECO:0007669"/>
    <property type="project" value="UniProtKB-EC"/>
</dbReference>
<keyword evidence="4" id="KW-0540">Nuclease</keyword>
<evidence type="ECO:0000256" key="1">
    <source>
        <dbReference type="ARBA" id="ARBA00000851"/>
    </source>
</evidence>
<dbReference type="CDD" id="cd22332">
    <property type="entry name" value="HsdR_N"/>
    <property type="match status" value="1"/>
</dbReference>
<dbReference type="PANTHER" id="PTHR30195:SF15">
    <property type="entry name" value="TYPE I RESTRICTION ENZYME HINDI ENDONUCLEASE SUBUNIT"/>
    <property type="match status" value="1"/>
</dbReference>
<evidence type="ECO:0000256" key="2">
    <source>
        <dbReference type="ARBA" id="ARBA00008598"/>
    </source>
</evidence>
<comment type="catalytic activity">
    <reaction evidence="1">
        <text>Endonucleolytic cleavage of DNA to give random double-stranded fragments with terminal 5'-phosphates, ATP is simultaneously hydrolyzed.</text>
        <dbReference type="EC" id="3.1.21.3"/>
    </reaction>
</comment>
<dbReference type="SMART" id="SM00487">
    <property type="entry name" value="DEXDc"/>
    <property type="match status" value="1"/>
</dbReference>
<feature type="non-terminal residue" evidence="12">
    <location>
        <position position="409"/>
    </location>
</feature>
<evidence type="ECO:0000259" key="11">
    <source>
        <dbReference type="PROSITE" id="PS51192"/>
    </source>
</evidence>
<dbReference type="EC" id="3.1.21.3" evidence="3"/>
<keyword evidence="7" id="KW-0255">Endonuclease</keyword>
<name>X1FF52_9ZZZZ</name>
<protein>
    <recommendedName>
        <fullName evidence="3">type I site-specific deoxyribonuclease</fullName>
        <ecNumber evidence="3">3.1.21.3</ecNumber>
    </recommendedName>
</protein>
<evidence type="ECO:0000256" key="4">
    <source>
        <dbReference type="ARBA" id="ARBA00022722"/>
    </source>
</evidence>
<dbReference type="CDD" id="cd18030">
    <property type="entry name" value="DEXHc_RE_I_HsdR"/>
    <property type="match status" value="1"/>
</dbReference>
<keyword evidence="9" id="KW-0067">ATP-binding</keyword>
<dbReference type="InterPro" id="IPR004473">
    <property type="entry name" value="Restrct_endonuc_typeI_HsdR"/>
</dbReference>
<evidence type="ECO:0000256" key="7">
    <source>
        <dbReference type="ARBA" id="ARBA00022759"/>
    </source>
</evidence>
<comment type="similarity">
    <text evidence="2">Belongs to the HsdR family.</text>
</comment>
<dbReference type="PANTHER" id="PTHR30195">
    <property type="entry name" value="TYPE I SITE-SPECIFIC DEOXYRIBONUCLEASE PROTEIN SUBUNIT M AND R"/>
    <property type="match status" value="1"/>
</dbReference>
<dbReference type="Pfam" id="PF18766">
    <property type="entry name" value="SWI2_SNF2"/>
    <property type="match status" value="1"/>
</dbReference>
<dbReference type="InterPro" id="IPR014001">
    <property type="entry name" value="Helicase_ATP-bd"/>
</dbReference>
<dbReference type="EMBL" id="BARU01007285">
    <property type="protein sequence ID" value="GAH43597.1"/>
    <property type="molecule type" value="Genomic_DNA"/>
</dbReference>
<accession>X1FF52</accession>
<dbReference type="GO" id="GO:0003677">
    <property type="term" value="F:DNA binding"/>
    <property type="evidence" value="ECO:0007669"/>
    <property type="project" value="UniProtKB-KW"/>
</dbReference>
<gene>
    <name evidence="12" type="ORF">S03H2_14356</name>
</gene>
<evidence type="ECO:0000256" key="8">
    <source>
        <dbReference type="ARBA" id="ARBA00022801"/>
    </source>
</evidence>
<dbReference type="Gene3D" id="3.40.50.300">
    <property type="entry name" value="P-loop containing nucleotide triphosphate hydrolases"/>
    <property type="match status" value="1"/>
</dbReference>
<dbReference type="NCBIfam" id="TIGR00348">
    <property type="entry name" value="hsdR"/>
    <property type="match status" value="1"/>
</dbReference>
<dbReference type="InterPro" id="IPR027417">
    <property type="entry name" value="P-loop_NTPase"/>
</dbReference>
<keyword evidence="10" id="KW-0238">DNA-binding</keyword>
<evidence type="ECO:0000256" key="10">
    <source>
        <dbReference type="ARBA" id="ARBA00023125"/>
    </source>
</evidence>
<feature type="domain" description="Helicase ATP-binding" evidence="11">
    <location>
        <begin position="262"/>
        <end position="409"/>
    </location>
</feature>
<keyword evidence="8" id="KW-0378">Hydrolase</keyword>
<keyword evidence="6" id="KW-0680">Restriction system</keyword>
<dbReference type="GO" id="GO:0009307">
    <property type="term" value="P:DNA restriction-modification system"/>
    <property type="evidence" value="ECO:0007669"/>
    <property type="project" value="UniProtKB-KW"/>
</dbReference>
<dbReference type="InterPro" id="IPR051268">
    <property type="entry name" value="Type-I_R_enzyme_R_subunit"/>
</dbReference>
<proteinExistence type="inferred from homology"/>
<evidence type="ECO:0000313" key="12">
    <source>
        <dbReference type="EMBL" id="GAH43597.1"/>
    </source>
</evidence>
<dbReference type="AlphaFoldDB" id="X1FF52"/>
<sequence length="409" mass="47173">EKLDKLRDYYDNPFIISYLKETIVRLNGEKGITEEHADAIIHRLQRIESNEEFSKWLKGEQSFKPSQSENAVTIRLIDIDDLQNNRFTVTNQFKQTITHGVIENEKHIKPDIVLFINGIPTTVIECKVLSTEESTWQEGIKQLERYQKHSPKLFASNCFNVATDGHILKYGATGSSSGYFFEWKDDKGLPADFDESQSEFLELETGREYNPYIDRAVYGLFNHQAYVDLIHNFIVFETAENVTIKKIARYQQFRATNKIVNRVLNDEMRTGLVWHTQGSGKSLTMLFTAWKLRKHPALNNPTVLIVVDRKDLDNQITGTFISSKLPNTVRANSIRDLRDKLKHDRREVIISTVFKFSELKDILVERENIIVLVDEAHRSQEGLNAIEMRGVLKNACFIGFTGTPIDRSD</sequence>
<organism evidence="12">
    <name type="scientific">marine sediment metagenome</name>
    <dbReference type="NCBI Taxonomy" id="412755"/>
    <lineage>
        <taxon>unclassified sequences</taxon>
        <taxon>metagenomes</taxon>
        <taxon>ecological metagenomes</taxon>
    </lineage>
</organism>
<evidence type="ECO:0000256" key="6">
    <source>
        <dbReference type="ARBA" id="ARBA00022747"/>
    </source>
</evidence>
<evidence type="ECO:0000256" key="5">
    <source>
        <dbReference type="ARBA" id="ARBA00022741"/>
    </source>
</evidence>
<dbReference type="InterPro" id="IPR040980">
    <property type="entry name" value="SWI2_SNF2"/>
</dbReference>
<reference evidence="12" key="1">
    <citation type="journal article" date="2014" name="Front. Microbiol.">
        <title>High frequency of phylogenetically diverse reductive dehalogenase-homologous genes in deep subseafloor sedimentary metagenomes.</title>
        <authorList>
            <person name="Kawai M."/>
            <person name="Futagami T."/>
            <person name="Toyoda A."/>
            <person name="Takaki Y."/>
            <person name="Nishi S."/>
            <person name="Hori S."/>
            <person name="Arai W."/>
            <person name="Tsubouchi T."/>
            <person name="Morono Y."/>
            <person name="Uchiyama I."/>
            <person name="Ito T."/>
            <person name="Fujiyama A."/>
            <person name="Inagaki F."/>
            <person name="Takami H."/>
        </authorList>
    </citation>
    <scope>NUCLEOTIDE SEQUENCE</scope>
    <source>
        <strain evidence="12">Expedition CK06-06</strain>
    </source>
</reference>
<dbReference type="SUPFAM" id="SSF52540">
    <property type="entry name" value="P-loop containing nucleoside triphosphate hydrolases"/>
    <property type="match status" value="1"/>
</dbReference>
<keyword evidence="5" id="KW-0547">Nucleotide-binding</keyword>
<dbReference type="InterPro" id="IPR007409">
    <property type="entry name" value="Restrct_endonuc_type1_HsdR_N"/>
</dbReference>
<feature type="non-terminal residue" evidence="12">
    <location>
        <position position="1"/>
    </location>
</feature>
<dbReference type="Gene3D" id="3.90.1570.50">
    <property type="match status" value="1"/>
</dbReference>
<dbReference type="PROSITE" id="PS51192">
    <property type="entry name" value="HELICASE_ATP_BIND_1"/>
    <property type="match status" value="1"/>
</dbReference>
<dbReference type="GO" id="GO:0005524">
    <property type="term" value="F:ATP binding"/>
    <property type="evidence" value="ECO:0007669"/>
    <property type="project" value="UniProtKB-KW"/>
</dbReference>